<dbReference type="EMBL" id="M80883">
    <property type="protein sequence ID" value="AAA73154.1"/>
    <property type="molecule type" value="mRNA"/>
</dbReference>
<evidence type="ECO:0000313" key="1">
    <source>
        <dbReference type="EMBL" id="AAA73154.1"/>
    </source>
</evidence>
<reference evidence="1" key="1">
    <citation type="journal article" date="1992" name="J. Virol.">
        <title>A single base deletion in the 5' noncoding region of Theiler's virus attenuates neurovirulence.</title>
        <authorList>
            <person name="Pritchard A.E."/>
            <person name="Calenoff M.A."/>
            <person name="Simpson S."/>
            <person name="Jensen K."/>
            <person name="Lipton H.L."/>
        </authorList>
    </citation>
    <scope>NUCLEOTIDE SEQUENCE</scope>
    <source>
        <strain evidence="1">FA</strain>
    </source>
</reference>
<feature type="non-terminal residue" evidence="1">
    <location>
        <position position="12"/>
    </location>
</feature>
<protein>
    <submittedName>
        <fullName evidence="1">Theiler's murine encephalomyelitis virus 5' flank and 5' end cds</fullName>
    </submittedName>
</protein>
<proteinExistence type="evidence at transcript level"/>
<name>Q88575_9PICO</name>
<sequence>MACKHGYPDVCP</sequence>
<organism evidence="1">
    <name type="scientific">Theiler's encephalomyelitis virus</name>
    <dbReference type="NCBI Taxonomy" id="12124"/>
    <lineage>
        <taxon>Viruses</taxon>
        <taxon>Riboviria</taxon>
        <taxon>Orthornavirae</taxon>
        <taxon>Pisuviricota</taxon>
        <taxon>Pisoniviricetes</taxon>
        <taxon>Picornavirales</taxon>
        <taxon>Picornaviridae</taxon>
        <taxon>Caphthovirinae</taxon>
        <taxon>Cardiovirus</taxon>
        <taxon>Cardiovirus theileri</taxon>
        <taxon>Cardiovirus B</taxon>
    </lineage>
</organism>
<accession>Q88575</accession>